<comment type="subunit">
    <text evidence="10">Monomer.</text>
</comment>
<dbReference type="EC" id="5.6.2.1" evidence="10"/>
<keyword evidence="8 10" id="KW-0238">DNA-binding</keyword>
<feature type="site" description="Interaction with DNA" evidence="10">
    <location>
        <position position="162"/>
    </location>
</feature>
<organism evidence="13 14">
    <name type="scientific">Candidatus Shapirobacteria bacterium CG09_land_8_20_14_0_10_38_17</name>
    <dbReference type="NCBI Taxonomy" id="1974884"/>
    <lineage>
        <taxon>Bacteria</taxon>
        <taxon>Candidatus Shapironibacteriota</taxon>
    </lineage>
</organism>
<reference evidence="14" key="1">
    <citation type="submission" date="2017-09" db="EMBL/GenBank/DDBJ databases">
        <title>Depth-based differentiation of microbial function through sediment-hosted aquifers and enrichment of novel symbionts in the deep terrestrial subsurface.</title>
        <authorList>
            <person name="Probst A.J."/>
            <person name="Ladd B."/>
            <person name="Jarett J.K."/>
            <person name="Geller-Mcgrath D.E."/>
            <person name="Sieber C.M.K."/>
            <person name="Emerson J.B."/>
            <person name="Anantharaman K."/>
            <person name="Thomas B.C."/>
            <person name="Malmstrom R."/>
            <person name="Stieglmeier M."/>
            <person name="Klingl A."/>
            <person name="Woyke T."/>
            <person name="Ryan C.M."/>
            <person name="Banfield J.F."/>
        </authorList>
    </citation>
    <scope>NUCLEOTIDE SEQUENCE [LARGE SCALE GENOMIC DNA]</scope>
</reference>
<dbReference type="HAMAP" id="MF_00952">
    <property type="entry name" value="Topoisom_1_prok"/>
    <property type="match status" value="1"/>
</dbReference>
<evidence type="ECO:0000256" key="10">
    <source>
        <dbReference type="HAMAP-Rule" id="MF_00952"/>
    </source>
</evidence>
<dbReference type="PROSITE" id="PS52039">
    <property type="entry name" value="TOPO_IA_2"/>
    <property type="match status" value="1"/>
</dbReference>
<feature type="domain" description="Topo IA-type catalytic" evidence="12">
    <location>
        <begin position="136"/>
        <end position="566"/>
    </location>
</feature>
<dbReference type="InterPro" id="IPR005733">
    <property type="entry name" value="TopoI_bac-type"/>
</dbReference>
<dbReference type="InterPro" id="IPR023406">
    <property type="entry name" value="Topo_IA_AS"/>
</dbReference>
<keyword evidence="9 10" id="KW-0413">Isomerase</keyword>
<comment type="similarity">
    <text evidence="2 10">Belongs to the type IA topoisomerase family.</text>
</comment>
<dbReference type="PANTHER" id="PTHR42785">
    <property type="entry name" value="DNA TOPOISOMERASE, TYPE IA, CORE"/>
    <property type="match status" value="1"/>
</dbReference>
<dbReference type="GO" id="GO:0006265">
    <property type="term" value="P:DNA topological change"/>
    <property type="evidence" value="ECO:0007669"/>
    <property type="project" value="UniProtKB-UniRule"/>
</dbReference>
<keyword evidence="7 10" id="KW-0799">Topoisomerase</keyword>
<protein>
    <recommendedName>
        <fullName evidence="10">DNA topoisomerase 1</fullName>
        <ecNumber evidence="10">5.6.2.1</ecNumber>
    </recommendedName>
    <alternativeName>
        <fullName evidence="10">DNA topoisomerase I</fullName>
    </alternativeName>
</protein>
<dbReference type="CDD" id="cd00186">
    <property type="entry name" value="TOP1Ac"/>
    <property type="match status" value="1"/>
</dbReference>
<comment type="caution">
    <text evidence="13">The sequence shown here is derived from an EMBL/GenBank/DDBJ whole genome shotgun (WGS) entry which is preliminary data.</text>
</comment>
<dbReference type="GO" id="GO:0005694">
    <property type="term" value="C:chromosome"/>
    <property type="evidence" value="ECO:0007669"/>
    <property type="project" value="InterPro"/>
</dbReference>
<feature type="domain" description="Toprim" evidence="11">
    <location>
        <begin position="1"/>
        <end position="120"/>
    </location>
</feature>
<dbReference type="InterPro" id="IPR013824">
    <property type="entry name" value="Topo_IA_cen_sub1"/>
</dbReference>
<dbReference type="InterPro" id="IPR000380">
    <property type="entry name" value="Topo_IA"/>
</dbReference>
<dbReference type="GO" id="GO:0008270">
    <property type="term" value="F:zinc ion binding"/>
    <property type="evidence" value="ECO:0007669"/>
    <property type="project" value="UniProtKB-KW"/>
</dbReference>
<dbReference type="Gene3D" id="1.10.460.10">
    <property type="entry name" value="Topoisomerase I, domain 2"/>
    <property type="match status" value="1"/>
</dbReference>
<evidence type="ECO:0000256" key="8">
    <source>
        <dbReference type="ARBA" id="ARBA00023125"/>
    </source>
</evidence>
<keyword evidence="4" id="KW-0863">Zinc-finger</keyword>
<feature type="site" description="Interaction with DNA" evidence="10">
    <location>
        <position position="498"/>
    </location>
</feature>
<dbReference type="Proteomes" id="UP000231282">
    <property type="component" value="Unassembled WGS sequence"/>
</dbReference>
<dbReference type="Pfam" id="PF01751">
    <property type="entry name" value="Toprim"/>
    <property type="match status" value="1"/>
</dbReference>
<dbReference type="SMART" id="SM00436">
    <property type="entry name" value="TOP1Bc"/>
    <property type="match status" value="1"/>
</dbReference>
<evidence type="ECO:0000256" key="3">
    <source>
        <dbReference type="ARBA" id="ARBA00022723"/>
    </source>
</evidence>
<dbReference type="PANTHER" id="PTHR42785:SF1">
    <property type="entry name" value="DNA TOPOISOMERASE"/>
    <property type="match status" value="1"/>
</dbReference>
<evidence type="ECO:0000259" key="12">
    <source>
        <dbReference type="PROSITE" id="PS52039"/>
    </source>
</evidence>
<evidence type="ECO:0000256" key="9">
    <source>
        <dbReference type="ARBA" id="ARBA00023235"/>
    </source>
</evidence>
<dbReference type="InterPro" id="IPR013826">
    <property type="entry name" value="Topo_IA_cen_sub3"/>
</dbReference>
<dbReference type="SMART" id="SM00437">
    <property type="entry name" value="TOP1Ac"/>
    <property type="match status" value="1"/>
</dbReference>
<dbReference type="GO" id="GO:0003677">
    <property type="term" value="F:DNA binding"/>
    <property type="evidence" value="ECO:0007669"/>
    <property type="project" value="UniProtKB-KW"/>
</dbReference>
<dbReference type="CDD" id="cd03363">
    <property type="entry name" value="TOPRIM_TopoIA_TopoI"/>
    <property type="match status" value="1"/>
</dbReference>
<evidence type="ECO:0000256" key="2">
    <source>
        <dbReference type="ARBA" id="ARBA00009446"/>
    </source>
</evidence>
<evidence type="ECO:0000313" key="13">
    <source>
        <dbReference type="EMBL" id="PIS15165.1"/>
    </source>
</evidence>
<dbReference type="InterPro" id="IPR028612">
    <property type="entry name" value="Topoisom_1_IA"/>
</dbReference>
<comment type="function">
    <text evidence="10">Releases the supercoiling and torsional tension of DNA, which is introduced during the DNA replication and transcription, by transiently cleaving and rejoining one strand of the DNA duplex. Introduces a single-strand break via transesterification at a target site in duplex DNA. The scissile phosphodiester is attacked by the catalytic tyrosine of the enzyme, resulting in the formation of a DNA-(5'-phosphotyrosyl)-enzyme intermediate and the expulsion of a 3'-OH DNA strand. The free DNA strand then undergoes passage around the unbroken strand, thus removing DNA supercoils. Finally, in the religation step, the DNA 3'-OH attacks the covalent intermediate to expel the active-site tyrosine and restore the DNA phosphodiester backbone.</text>
</comment>
<evidence type="ECO:0000256" key="7">
    <source>
        <dbReference type="ARBA" id="ARBA00023029"/>
    </source>
</evidence>
<name>A0A2H0WRC4_9BACT</name>
<dbReference type="PROSITE" id="PS00396">
    <property type="entry name" value="TOPO_IA_1"/>
    <property type="match status" value="1"/>
</dbReference>
<evidence type="ECO:0000256" key="5">
    <source>
        <dbReference type="ARBA" id="ARBA00022833"/>
    </source>
</evidence>
<dbReference type="InterPro" id="IPR023405">
    <property type="entry name" value="Topo_IA_core_domain"/>
</dbReference>
<dbReference type="InterPro" id="IPR013497">
    <property type="entry name" value="Topo_IA_cen"/>
</dbReference>
<feature type="site" description="Interaction with DNA" evidence="10">
    <location>
        <position position="315"/>
    </location>
</feature>
<dbReference type="PROSITE" id="PS50880">
    <property type="entry name" value="TOPRIM"/>
    <property type="match status" value="1"/>
</dbReference>
<keyword evidence="5" id="KW-0862">Zinc</keyword>
<dbReference type="Pfam" id="PF01131">
    <property type="entry name" value="Topoisom_bac"/>
    <property type="match status" value="1"/>
</dbReference>
<evidence type="ECO:0000259" key="11">
    <source>
        <dbReference type="PROSITE" id="PS50880"/>
    </source>
</evidence>
<dbReference type="InterPro" id="IPR003601">
    <property type="entry name" value="Topo_IA_2"/>
</dbReference>
<feature type="site" description="Interaction with DNA" evidence="10">
    <location>
        <position position="155"/>
    </location>
</feature>
<dbReference type="SUPFAM" id="SSF57783">
    <property type="entry name" value="Zinc beta-ribbon"/>
    <property type="match status" value="2"/>
</dbReference>
<dbReference type="GO" id="GO:0003917">
    <property type="term" value="F:DNA topoisomerase type I (single strand cut, ATP-independent) activity"/>
    <property type="evidence" value="ECO:0007669"/>
    <property type="project" value="UniProtKB-UniRule"/>
</dbReference>
<keyword evidence="3" id="KW-0479">Metal-binding</keyword>
<dbReference type="Pfam" id="PF01396">
    <property type="entry name" value="Zn_ribbon_Top1"/>
    <property type="match status" value="2"/>
</dbReference>
<evidence type="ECO:0000256" key="1">
    <source>
        <dbReference type="ARBA" id="ARBA00000213"/>
    </source>
</evidence>
<dbReference type="NCBIfam" id="TIGR01051">
    <property type="entry name" value="topA_bact"/>
    <property type="match status" value="1"/>
</dbReference>
<dbReference type="Gene3D" id="3.40.50.140">
    <property type="match status" value="1"/>
</dbReference>
<dbReference type="EMBL" id="PEZH01000024">
    <property type="protein sequence ID" value="PIS15165.1"/>
    <property type="molecule type" value="Genomic_DNA"/>
</dbReference>
<dbReference type="SMART" id="SM00493">
    <property type="entry name" value="TOPRIM"/>
    <property type="match status" value="1"/>
</dbReference>
<dbReference type="SUPFAM" id="SSF56712">
    <property type="entry name" value="Prokaryotic type I DNA topoisomerase"/>
    <property type="match status" value="1"/>
</dbReference>
<dbReference type="InterPro" id="IPR034149">
    <property type="entry name" value="TOPRIM_TopoI"/>
</dbReference>
<dbReference type="Gene3D" id="3.30.65.10">
    <property type="entry name" value="Bacterial Topoisomerase I, domain 1"/>
    <property type="match status" value="2"/>
</dbReference>
<keyword evidence="6" id="KW-0460">Magnesium</keyword>
<dbReference type="InterPro" id="IPR013498">
    <property type="entry name" value="Topo_IA_Znf"/>
</dbReference>
<evidence type="ECO:0000313" key="14">
    <source>
        <dbReference type="Proteomes" id="UP000231282"/>
    </source>
</evidence>
<feature type="site" description="Interaction with DNA" evidence="10">
    <location>
        <position position="31"/>
    </location>
</feature>
<proteinExistence type="inferred from homology"/>
<dbReference type="Gene3D" id="2.70.20.10">
    <property type="entry name" value="Topoisomerase I, domain 3"/>
    <property type="match status" value="1"/>
</dbReference>
<sequence>MDLIIVESPTKAKTISRFLGKDYQILSTMGHIRDLPKSSLGVDLEKNFKPQYVVVPGKEKTVNQLKKEAKSAQTVYLATDPDREGEAIAHHAEVICSSPKPNPPAGGQSPKFSRIVFHEITELAVKKALVNPGVVNKDLVNAQVARRVLDRLVGYRLSPVLWKKIRRGLSAGRVQSVVVRLIVEREREINRFKREEYWRILVAFTKGTDIFIAELISKGGKKLAVRSRIPLFADSYTVTKTAIKNERQALDIIFNLNEPFRVEDVDTKELSRHSPPPFTTSTLQQSAYRKLGFSSKQTMRLAQRLYERGWITYHRTDSTNLASMAVEKMRQWINSQYGRSYLPPEPNFYKTKARVAQEAHEAIRPTDFNRREVEKIGNRENRLYRLIWSQAVSSQMTSAKFENTKVEISGEDYVFLVRGSRLIFDGYLKAWGGNRRDEERLPLLKKGDVVVPVTFSPIRNFTSPPPRYSEASLIAILEKEGIGRPSTYAPIISTIQNRRYAEKSEGQFEPTVLGMVTNDFLVDHFKEIVSLPFTANMEEGLDKIANGGAEWKKLIGQFYQPFQKQLEKVEEQVGRVKIPVQKTGKKCPKCKKGELVIRTGRFGKFLSCSRFPECRYTAPYIEKLLGVKCPQCGGDVVIKRTRKGKQFYGCSNYPQCKWASWRKPKEISK</sequence>
<dbReference type="Gene3D" id="1.10.290.10">
    <property type="entry name" value="Topoisomerase I, domain 4"/>
    <property type="match status" value="1"/>
</dbReference>
<dbReference type="AlphaFoldDB" id="A0A2H0WRC4"/>
<evidence type="ECO:0000256" key="6">
    <source>
        <dbReference type="ARBA" id="ARBA00022842"/>
    </source>
</evidence>
<evidence type="ECO:0000256" key="4">
    <source>
        <dbReference type="ARBA" id="ARBA00022771"/>
    </source>
</evidence>
<dbReference type="InterPro" id="IPR006171">
    <property type="entry name" value="TOPRIM_dom"/>
</dbReference>
<feature type="site" description="Interaction with DNA" evidence="10">
    <location>
        <position position="146"/>
    </location>
</feature>
<dbReference type="PRINTS" id="PR00417">
    <property type="entry name" value="PRTPISMRASEI"/>
</dbReference>
<comment type="catalytic activity">
    <reaction evidence="1 10">
        <text>ATP-independent breakage of single-stranded DNA, followed by passage and rejoining.</text>
        <dbReference type="EC" id="5.6.2.1"/>
    </reaction>
</comment>
<feature type="active site" description="O-(5'-phospho-DNA)-tyrosine intermediate" evidence="10">
    <location>
        <position position="313"/>
    </location>
</feature>
<feature type="site" description="Interaction with DNA" evidence="10">
    <location>
        <position position="150"/>
    </location>
</feature>
<feature type="region of interest" description="Interaction with DNA" evidence="10">
    <location>
        <begin position="170"/>
        <end position="175"/>
    </location>
</feature>
<accession>A0A2H0WRC4</accession>
<dbReference type="InterPro" id="IPR013825">
    <property type="entry name" value="Topo_IA_cen_sub2"/>
</dbReference>
<dbReference type="InterPro" id="IPR003602">
    <property type="entry name" value="Topo_IA_DNA-bd_dom"/>
</dbReference>
<gene>
    <name evidence="10" type="primary">topA</name>
    <name evidence="13" type="ORF">COT63_01420</name>
</gene>
<feature type="site" description="Interaction with DNA" evidence="10">
    <location>
        <position position="147"/>
    </location>
</feature>